<dbReference type="OrthoDB" id="4981788at2"/>
<organism evidence="3 4">
    <name type="scientific">Cryobacterium melibiosiphilum</name>
    <dbReference type="NCBI Taxonomy" id="995039"/>
    <lineage>
        <taxon>Bacteria</taxon>
        <taxon>Bacillati</taxon>
        <taxon>Actinomycetota</taxon>
        <taxon>Actinomycetes</taxon>
        <taxon>Micrococcales</taxon>
        <taxon>Microbacteriaceae</taxon>
        <taxon>Cryobacterium</taxon>
    </lineage>
</organism>
<accession>A0A3A5MM77</accession>
<dbReference type="InterPro" id="IPR025323">
    <property type="entry name" value="DUF4229"/>
</dbReference>
<keyword evidence="2" id="KW-1133">Transmembrane helix</keyword>
<feature type="compositionally biased region" description="Basic and acidic residues" evidence="1">
    <location>
        <begin position="90"/>
        <end position="107"/>
    </location>
</feature>
<feature type="region of interest" description="Disordered" evidence="1">
    <location>
        <begin position="90"/>
        <end position="113"/>
    </location>
</feature>
<feature type="transmembrane region" description="Helical" evidence="2">
    <location>
        <begin position="7"/>
        <end position="27"/>
    </location>
</feature>
<feature type="transmembrane region" description="Helical" evidence="2">
    <location>
        <begin position="33"/>
        <end position="51"/>
    </location>
</feature>
<dbReference type="AlphaFoldDB" id="A0A3A5MM77"/>
<sequence length="113" mass="12606">MKTVPVWVYYSVLRVLLFVIPLAVLLALRVEPWLAALLAAIIGLCVSYLLLRRPREGLARDLYAARHRDKPLVNVDAETEDAAIRRVEAAERTEAAKPAEQVTHRDGPTPPQA</sequence>
<name>A0A3A5MM77_9MICO</name>
<reference evidence="3 4" key="1">
    <citation type="submission" date="2018-09" db="EMBL/GenBank/DDBJ databases">
        <title>Novel species of Cryobacterium.</title>
        <authorList>
            <person name="Liu Q."/>
            <person name="Xin Y.-H."/>
        </authorList>
    </citation>
    <scope>NUCLEOTIDE SEQUENCE [LARGE SCALE GENOMIC DNA]</scope>
    <source>
        <strain evidence="3 4">Hh39</strain>
    </source>
</reference>
<evidence type="ECO:0000256" key="1">
    <source>
        <dbReference type="SAM" id="MobiDB-lite"/>
    </source>
</evidence>
<proteinExistence type="predicted"/>
<evidence type="ECO:0000313" key="3">
    <source>
        <dbReference type="EMBL" id="RJT90121.1"/>
    </source>
</evidence>
<dbReference type="RefSeq" id="WP_119972464.1">
    <property type="nucleotide sequence ID" value="NZ_JBHSQA010000001.1"/>
</dbReference>
<keyword evidence="2" id="KW-0472">Membrane</keyword>
<dbReference type="EMBL" id="QZVS01000064">
    <property type="protein sequence ID" value="RJT90121.1"/>
    <property type="molecule type" value="Genomic_DNA"/>
</dbReference>
<dbReference type="Proteomes" id="UP000272015">
    <property type="component" value="Unassembled WGS sequence"/>
</dbReference>
<dbReference type="Pfam" id="PF14012">
    <property type="entry name" value="DUF4229"/>
    <property type="match status" value="1"/>
</dbReference>
<protein>
    <submittedName>
        <fullName evidence="3">DUF4229 domain-containing protein</fullName>
    </submittedName>
</protein>
<keyword evidence="4" id="KW-1185">Reference proteome</keyword>
<comment type="caution">
    <text evidence="3">The sequence shown here is derived from an EMBL/GenBank/DDBJ whole genome shotgun (WGS) entry which is preliminary data.</text>
</comment>
<evidence type="ECO:0000313" key="4">
    <source>
        <dbReference type="Proteomes" id="UP000272015"/>
    </source>
</evidence>
<gene>
    <name evidence="3" type="ORF">D6T64_04815</name>
</gene>
<evidence type="ECO:0000256" key="2">
    <source>
        <dbReference type="SAM" id="Phobius"/>
    </source>
</evidence>
<keyword evidence="2" id="KW-0812">Transmembrane</keyword>